<reference evidence="2" key="1">
    <citation type="journal article" date="2012" name="PLoS ONE">
        <title>Gene sets for utilization of primary and secondary nutrition supplies in the distal gut of endangered iberian lynx.</title>
        <authorList>
            <person name="Alcaide M."/>
            <person name="Messina E."/>
            <person name="Richter M."/>
            <person name="Bargiela R."/>
            <person name="Peplies J."/>
            <person name="Huws S.A."/>
            <person name="Newbold C.J."/>
            <person name="Golyshin P.N."/>
            <person name="Simon M.A."/>
            <person name="Lopez G."/>
            <person name="Yakimov M.M."/>
            <person name="Ferrer M."/>
        </authorList>
    </citation>
    <scope>NUCLEOTIDE SEQUENCE</scope>
</reference>
<name>J9F811_9ZZZZ</name>
<organism evidence="2">
    <name type="scientific">gut metagenome</name>
    <dbReference type="NCBI Taxonomy" id="749906"/>
    <lineage>
        <taxon>unclassified sequences</taxon>
        <taxon>metagenomes</taxon>
        <taxon>organismal metagenomes</taxon>
    </lineage>
</organism>
<keyword evidence="2" id="KW-0645">Protease</keyword>
<dbReference type="PANTHER" id="PTHR43330:SF8">
    <property type="entry name" value="METHIONINE AMINOPEPTIDASE 1D, MITOCHONDRIAL"/>
    <property type="match status" value="1"/>
</dbReference>
<dbReference type="EMBL" id="AMCI01008762">
    <property type="protein sequence ID" value="EJW90568.1"/>
    <property type="molecule type" value="Genomic_DNA"/>
</dbReference>
<keyword evidence="2" id="KW-0031">Aminopeptidase</keyword>
<accession>J9F811</accession>
<dbReference type="AlphaFoldDB" id="J9F811"/>
<gene>
    <name evidence="2" type="ORF">EVA_21324</name>
</gene>
<dbReference type="PANTHER" id="PTHR43330">
    <property type="entry name" value="METHIONINE AMINOPEPTIDASE"/>
    <property type="match status" value="1"/>
</dbReference>
<keyword evidence="2" id="KW-0378">Hydrolase</keyword>
<dbReference type="Pfam" id="PF00557">
    <property type="entry name" value="Peptidase_M24"/>
    <property type="match status" value="1"/>
</dbReference>
<evidence type="ECO:0000313" key="2">
    <source>
        <dbReference type="EMBL" id="EJW90568.1"/>
    </source>
</evidence>
<dbReference type="InterPro" id="IPR036005">
    <property type="entry name" value="Creatinase/aminopeptidase-like"/>
</dbReference>
<comment type="caution">
    <text evidence="2">The sequence shown here is derived from an EMBL/GenBank/DDBJ whole genome shotgun (WGS) entry which is preliminary data.</text>
</comment>
<dbReference type="GO" id="GO:0070006">
    <property type="term" value="F:metalloaminopeptidase activity"/>
    <property type="evidence" value="ECO:0007669"/>
    <property type="project" value="TreeGrafter"/>
</dbReference>
<dbReference type="Gene3D" id="3.90.230.10">
    <property type="entry name" value="Creatinase/methionine aminopeptidase superfamily"/>
    <property type="match status" value="1"/>
</dbReference>
<dbReference type="InterPro" id="IPR000994">
    <property type="entry name" value="Pept_M24"/>
</dbReference>
<proteinExistence type="predicted"/>
<feature type="domain" description="Peptidase M24" evidence="1">
    <location>
        <begin position="4"/>
        <end position="58"/>
    </location>
</feature>
<evidence type="ECO:0000259" key="1">
    <source>
        <dbReference type="Pfam" id="PF00557"/>
    </source>
</evidence>
<feature type="non-terminal residue" evidence="2">
    <location>
        <position position="1"/>
    </location>
</feature>
<sequence>IQKAGTGMLLVPGMMFTIEPMINMGSHEIFVDEEDDWTIYTEDGLPSAQWEIMVLVTETGCEVICY</sequence>
<protein>
    <submittedName>
        <fullName evidence="2">Methionine aminopeptidase, type I</fullName>
    </submittedName>
</protein>
<dbReference type="SUPFAM" id="SSF55920">
    <property type="entry name" value="Creatinase/aminopeptidase"/>
    <property type="match status" value="1"/>
</dbReference>